<dbReference type="SMART" id="SM00732">
    <property type="entry name" value="YqgFc"/>
    <property type="match status" value="1"/>
</dbReference>
<dbReference type="Proteomes" id="UP000187485">
    <property type="component" value="Unassembled WGS sequence"/>
</dbReference>
<dbReference type="OrthoDB" id="9796140at2"/>
<dbReference type="SUPFAM" id="SSF53098">
    <property type="entry name" value="Ribonuclease H-like"/>
    <property type="match status" value="1"/>
</dbReference>
<reference evidence="8" key="1">
    <citation type="submission" date="2016-12" db="EMBL/GenBank/DDBJ databases">
        <title>Draft Genome Sequences od Carboxydothermus pertinax and islandicus, Hydrogenogenic Carboxydotrophic Bacteria.</title>
        <authorList>
            <person name="Fukuyama Y."/>
            <person name="Ohmae K."/>
            <person name="Yoneda Y."/>
            <person name="Yoshida T."/>
            <person name="Sako Y."/>
        </authorList>
    </citation>
    <scope>NUCLEOTIDE SEQUENCE [LARGE SCALE GENOMIC DNA]</scope>
    <source>
        <strain evidence="8">Ug1</strain>
    </source>
</reference>
<evidence type="ECO:0000256" key="4">
    <source>
        <dbReference type="ARBA" id="ARBA00022801"/>
    </source>
</evidence>
<dbReference type="Gene3D" id="3.30.420.140">
    <property type="entry name" value="YqgF/RNase H-like domain"/>
    <property type="match status" value="1"/>
</dbReference>
<evidence type="ECO:0000256" key="5">
    <source>
        <dbReference type="HAMAP-Rule" id="MF_00651"/>
    </source>
</evidence>
<comment type="similarity">
    <text evidence="5">Belongs to the YqgF HJR family.</text>
</comment>
<dbReference type="InterPro" id="IPR006641">
    <property type="entry name" value="YqgF/RNaseH-like_dom"/>
</dbReference>
<name>A0A1L8CU67_9THEO</name>
<dbReference type="GO" id="GO:0005829">
    <property type="term" value="C:cytosol"/>
    <property type="evidence" value="ECO:0007669"/>
    <property type="project" value="TreeGrafter"/>
</dbReference>
<comment type="function">
    <text evidence="5">Could be a nuclease involved in processing of the 5'-end of pre-16S rRNA.</text>
</comment>
<dbReference type="EMBL" id="BDJK01000013">
    <property type="protein sequence ID" value="GAV22437.1"/>
    <property type="molecule type" value="Genomic_DNA"/>
</dbReference>
<evidence type="ECO:0000256" key="3">
    <source>
        <dbReference type="ARBA" id="ARBA00022722"/>
    </source>
</evidence>
<dbReference type="PANTHER" id="PTHR33317:SF4">
    <property type="entry name" value="POLYNUCLEOTIDYL TRANSFERASE, RIBONUCLEASE H-LIKE SUPERFAMILY PROTEIN"/>
    <property type="match status" value="1"/>
</dbReference>
<sequence length="138" mass="15556">MKVLGLDVGDKKIGVALSDELGFMAHGLTVINRKNLKEDLRELKKIIDLHNVTEVVIGYPRNMNGTTGPRALMVERFAEAFYQFTGIKPVFWDERLSTVEAEKLLISGDVSRQKRKKVIDKMAATLILSGYLNYKSKT</sequence>
<dbReference type="NCBIfam" id="TIGR00250">
    <property type="entry name" value="RNAse_H_YqgF"/>
    <property type="match status" value="1"/>
</dbReference>
<dbReference type="InterPro" id="IPR012337">
    <property type="entry name" value="RNaseH-like_sf"/>
</dbReference>
<keyword evidence="1 5" id="KW-0963">Cytoplasm</keyword>
<accession>A0A1L8CU67</accession>
<dbReference type="RefSeq" id="WP_075858922.1">
    <property type="nucleotide sequence ID" value="NZ_BDJK01000013.1"/>
</dbReference>
<organism evidence="7 8">
    <name type="scientific">Carboxydothermus pertinax</name>
    <dbReference type="NCBI Taxonomy" id="870242"/>
    <lineage>
        <taxon>Bacteria</taxon>
        <taxon>Bacillati</taxon>
        <taxon>Bacillota</taxon>
        <taxon>Clostridia</taxon>
        <taxon>Thermoanaerobacterales</taxon>
        <taxon>Thermoanaerobacteraceae</taxon>
        <taxon>Carboxydothermus</taxon>
    </lineage>
</organism>
<protein>
    <recommendedName>
        <fullName evidence="5">Putative pre-16S rRNA nuclease</fullName>
        <ecNumber evidence="5">3.1.-.-</ecNumber>
    </recommendedName>
</protein>
<keyword evidence="8" id="KW-1185">Reference proteome</keyword>
<comment type="caution">
    <text evidence="7">The sequence shown here is derived from an EMBL/GenBank/DDBJ whole genome shotgun (WGS) entry which is preliminary data.</text>
</comment>
<keyword evidence="2 5" id="KW-0690">Ribosome biogenesis</keyword>
<dbReference type="InterPro" id="IPR037027">
    <property type="entry name" value="YqgF/RNaseH-like_dom_sf"/>
</dbReference>
<keyword evidence="4 5" id="KW-0378">Hydrolase</keyword>
<evidence type="ECO:0000256" key="2">
    <source>
        <dbReference type="ARBA" id="ARBA00022517"/>
    </source>
</evidence>
<dbReference type="Pfam" id="PF03652">
    <property type="entry name" value="RuvX"/>
    <property type="match status" value="1"/>
</dbReference>
<evidence type="ECO:0000259" key="6">
    <source>
        <dbReference type="SMART" id="SM00732"/>
    </source>
</evidence>
<dbReference type="GO" id="GO:0000967">
    <property type="term" value="P:rRNA 5'-end processing"/>
    <property type="evidence" value="ECO:0007669"/>
    <property type="project" value="UniProtKB-UniRule"/>
</dbReference>
<evidence type="ECO:0000256" key="1">
    <source>
        <dbReference type="ARBA" id="ARBA00022490"/>
    </source>
</evidence>
<dbReference type="PANTHER" id="PTHR33317">
    <property type="entry name" value="POLYNUCLEOTIDYL TRANSFERASE, RIBONUCLEASE H-LIKE SUPERFAMILY PROTEIN"/>
    <property type="match status" value="1"/>
</dbReference>
<dbReference type="GO" id="GO:0016788">
    <property type="term" value="F:hydrolase activity, acting on ester bonds"/>
    <property type="evidence" value="ECO:0007669"/>
    <property type="project" value="UniProtKB-UniRule"/>
</dbReference>
<proteinExistence type="inferred from homology"/>
<feature type="domain" description="YqgF/RNase H-like" evidence="6">
    <location>
        <begin position="1"/>
        <end position="101"/>
    </location>
</feature>
<comment type="subcellular location">
    <subcellularLocation>
        <location evidence="5">Cytoplasm</location>
    </subcellularLocation>
</comment>
<evidence type="ECO:0000313" key="8">
    <source>
        <dbReference type="Proteomes" id="UP000187485"/>
    </source>
</evidence>
<keyword evidence="3 5" id="KW-0540">Nuclease</keyword>
<dbReference type="HAMAP" id="MF_00651">
    <property type="entry name" value="Nuclease_YqgF"/>
    <property type="match status" value="1"/>
</dbReference>
<dbReference type="CDD" id="cd16964">
    <property type="entry name" value="YqgF"/>
    <property type="match status" value="1"/>
</dbReference>
<gene>
    <name evidence="7" type="ORF">cpu_09470</name>
</gene>
<dbReference type="STRING" id="870242.cpu_09470"/>
<dbReference type="InterPro" id="IPR005227">
    <property type="entry name" value="YqgF"/>
</dbReference>
<evidence type="ECO:0000313" key="7">
    <source>
        <dbReference type="EMBL" id="GAV22437.1"/>
    </source>
</evidence>
<dbReference type="AlphaFoldDB" id="A0A1L8CU67"/>
<dbReference type="GO" id="GO:0004518">
    <property type="term" value="F:nuclease activity"/>
    <property type="evidence" value="ECO:0007669"/>
    <property type="project" value="UniProtKB-KW"/>
</dbReference>
<dbReference type="EC" id="3.1.-.-" evidence="5"/>